<dbReference type="EMBL" id="QRMN01000012">
    <property type="protein sequence ID" value="RHJ78314.1"/>
    <property type="molecule type" value="Genomic_DNA"/>
</dbReference>
<name>A0A415DKI8_PHOVU</name>
<protein>
    <submittedName>
        <fullName evidence="2">Restriction endonuclease subunit R</fullName>
    </submittedName>
</protein>
<dbReference type="Gene3D" id="3.40.50.300">
    <property type="entry name" value="P-loop containing nucleotide triphosphate hydrolases"/>
    <property type="match status" value="2"/>
</dbReference>
<comment type="caution">
    <text evidence="2">The sequence shown here is derived from an EMBL/GenBank/DDBJ whole genome shotgun (WGS) entry which is preliminary data.</text>
</comment>
<proteinExistence type="predicted"/>
<keyword evidence="2" id="KW-0378">Hydrolase</keyword>
<sequence length="786" mass="90304">MKNIRYQQDAVSELVEKTLSLLSYQGNRHILVFKSPTGSGKTVMAAEMLRYLNNELSENPNAPCSEVAYIWIAPNRLHEQSYFKMKNAFTETKELQPVIYDELDHSVDGYIQPGQILFVNWESINKDNAVMIRDTELSASLYDLTRRTQEEHGIPLVVIIDEEHMFGSRNAKKSEKVLGHIQPKVEIRISATPLPETMAKAKEIVTVAREKVIAEEMIKESVVLNPALNFNEALGSLNQHLIHLALQKREELAGVYKALGVNINPLLLIQLPNDGENMNPEDNTVKEEVVTYLDKIKGISTENNKLAVWLSKEKTDNLETIANPDDLTEVLLFKQAIALGWDCPRAAVLLIFRKIESFTFSAQTVGRILRMPEQHFYQDDRLNHGYVYTNLSKDIIEIVKDDMDYMNALRAVRREELNNITLTSEYNERTAAERNRLGADFKQYLLKTFTDNWLLGQSSYSLFTAAQLDGEDDEEKDGAGNQSQAFKNRDAVKDKINFNVKSISIDIVEDLNITGEVGRTLIDSKAKYVRTMQELDTTFMAFCAKMLGGKFEKVSIKTLAIALKESMEELFETFETDAVKIILYHANRPKFADIIQRALLRYTRILQERQRNYRAKGFVSYPWEVPADRFYKEDTHAERESIKNHALLPYIQLNNSSNPELEFTAFLEAHTEHIDWWYKNGDAGKQHYAIGYTNMDGEKSLFYVDFVIRMKSGQVFLFDTKSVESDRNAVNKHNALIEYMNDEKNKHLHLKGGVIIQSGENWKYSPMKIENTTDIVNWDSFYPNEQ</sequence>
<evidence type="ECO:0000313" key="2">
    <source>
        <dbReference type="EMBL" id="RHJ78314.1"/>
    </source>
</evidence>
<dbReference type="InterPro" id="IPR027417">
    <property type="entry name" value="P-loop_NTPase"/>
</dbReference>
<dbReference type="AlphaFoldDB" id="A0A415DKI8"/>
<dbReference type="GO" id="GO:0003677">
    <property type="term" value="F:DNA binding"/>
    <property type="evidence" value="ECO:0007669"/>
    <property type="project" value="InterPro"/>
</dbReference>
<dbReference type="Pfam" id="PF04851">
    <property type="entry name" value="ResIII"/>
    <property type="match status" value="1"/>
</dbReference>
<feature type="domain" description="Helicase/UvrB N-terminal" evidence="1">
    <location>
        <begin position="5"/>
        <end position="193"/>
    </location>
</feature>
<dbReference type="InterPro" id="IPR006935">
    <property type="entry name" value="Helicase/UvrB_N"/>
</dbReference>
<keyword evidence="2" id="KW-0255">Endonuclease</keyword>
<organism evidence="2 3">
    <name type="scientific">Phocaeicola vulgatus</name>
    <name type="common">Bacteroides vulgatus</name>
    <dbReference type="NCBI Taxonomy" id="821"/>
    <lineage>
        <taxon>Bacteria</taxon>
        <taxon>Pseudomonadati</taxon>
        <taxon>Bacteroidota</taxon>
        <taxon>Bacteroidia</taxon>
        <taxon>Bacteroidales</taxon>
        <taxon>Bacteroidaceae</taxon>
        <taxon>Phocaeicola</taxon>
    </lineage>
</organism>
<gene>
    <name evidence="2" type="ORF">DW105_06985</name>
</gene>
<dbReference type="GO" id="GO:0016787">
    <property type="term" value="F:hydrolase activity"/>
    <property type="evidence" value="ECO:0007669"/>
    <property type="project" value="InterPro"/>
</dbReference>
<dbReference type="Proteomes" id="UP000283958">
    <property type="component" value="Unassembled WGS sequence"/>
</dbReference>
<evidence type="ECO:0000259" key="1">
    <source>
        <dbReference type="Pfam" id="PF04851"/>
    </source>
</evidence>
<dbReference type="GO" id="GO:0005524">
    <property type="term" value="F:ATP binding"/>
    <property type="evidence" value="ECO:0007669"/>
    <property type="project" value="InterPro"/>
</dbReference>
<evidence type="ECO:0000313" key="3">
    <source>
        <dbReference type="Proteomes" id="UP000283958"/>
    </source>
</evidence>
<dbReference type="RefSeq" id="WP_118327603.1">
    <property type="nucleotide sequence ID" value="NZ_QRMN01000012.1"/>
</dbReference>
<keyword evidence="2" id="KW-0540">Nuclease</keyword>
<accession>A0A415DKI8</accession>
<dbReference type="GO" id="GO:0004519">
    <property type="term" value="F:endonuclease activity"/>
    <property type="evidence" value="ECO:0007669"/>
    <property type="project" value="UniProtKB-KW"/>
</dbReference>
<reference evidence="2 3" key="1">
    <citation type="submission" date="2018-08" db="EMBL/GenBank/DDBJ databases">
        <title>A genome reference for cultivated species of the human gut microbiota.</title>
        <authorList>
            <person name="Zou Y."/>
            <person name="Xue W."/>
            <person name="Luo G."/>
        </authorList>
    </citation>
    <scope>NUCLEOTIDE SEQUENCE [LARGE SCALE GENOMIC DNA]</scope>
    <source>
        <strain evidence="2 3">AM09-18</strain>
    </source>
</reference>
<dbReference type="SUPFAM" id="SSF52540">
    <property type="entry name" value="P-loop containing nucleoside triphosphate hydrolases"/>
    <property type="match status" value="2"/>
</dbReference>